<comment type="caution">
    <text evidence="1">The sequence shown here is derived from an EMBL/GenBank/DDBJ whole genome shotgun (WGS) entry which is preliminary data.</text>
</comment>
<evidence type="ECO:0000313" key="1">
    <source>
        <dbReference type="EMBL" id="KAG4304628.1"/>
    </source>
</evidence>
<keyword evidence="2" id="KW-1185">Reference proteome</keyword>
<sequence length="329" mass="38067">MALKTMRKSDLQHLAAQLNIGNDGLKADLEARIVDYLLKNEVLLSKKPEFSHYYSEFLPNVGYFTNSVKNSRKKSAIVQKTPIKPSFLPNDQNDSLDREINLENTSIIDCDKKKKFKTDKIENVTYNGLSGSIVSDTSCISESSNSLALKNDFKNYSQCHSISDKLLNIRKRLSRVLMVDFLFCIYEFYNLLKFLVPWTYKIFLPSYFGSFSGKVFYLPDISVLFSFENFWSPFLTWWLLAIFIPLIAATVFNFHESKKGQRSRIIDPMTFSVAKAIVAYSIFYKDFRKNLFFLNSVFIVKHAVNVEVMFIMSFIGVLYAMYDTSISRK</sequence>
<organism evidence="1 2">
    <name type="scientific">Pneumocystis oryctolagi</name>
    <dbReference type="NCBI Taxonomy" id="42067"/>
    <lineage>
        <taxon>Eukaryota</taxon>
        <taxon>Fungi</taxon>
        <taxon>Dikarya</taxon>
        <taxon>Ascomycota</taxon>
        <taxon>Taphrinomycotina</taxon>
        <taxon>Pneumocystomycetes</taxon>
        <taxon>Pneumocystaceae</taxon>
        <taxon>Pneumocystis</taxon>
    </lineage>
</organism>
<gene>
    <name evidence="1" type="ORF">PORY_002021</name>
</gene>
<reference evidence="1 2" key="1">
    <citation type="journal article" date="2021" name="Commun. Biol.">
        <title>Genomic insights into the host specific adaptation of the Pneumocystis genus.</title>
        <authorList>
            <person name="Cisse O.H."/>
            <person name="Ma L."/>
            <person name="Dekker J.P."/>
            <person name="Khil P.P."/>
            <person name="Youn J.-H."/>
            <person name="Brenchley J.M."/>
            <person name="Blair R."/>
            <person name="Pahar B."/>
            <person name="Chabe M."/>
            <person name="Van Rompay K.K.A."/>
            <person name="Keesler R."/>
            <person name="Sukura A."/>
            <person name="Hirsch V."/>
            <person name="Kutty G."/>
            <person name="Liu Y."/>
            <person name="Peng L."/>
            <person name="Chen J."/>
            <person name="Song J."/>
            <person name="Weissenbacher-Lang C."/>
            <person name="Xu J."/>
            <person name="Upham N.S."/>
            <person name="Stajich J.E."/>
            <person name="Cuomo C.A."/>
            <person name="Cushion M.T."/>
            <person name="Kovacs J.A."/>
        </authorList>
    </citation>
    <scope>NUCLEOTIDE SEQUENCE [LARGE SCALE GENOMIC DNA]</scope>
    <source>
        <strain evidence="1 2">RABM</strain>
    </source>
</reference>
<name>A0ACB7CCG7_9ASCO</name>
<evidence type="ECO:0000313" key="2">
    <source>
        <dbReference type="Proteomes" id="UP000768646"/>
    </source>
</evidence>
<protein>
    <submittedName>
        <fullName evidence="1">Uncharacterized protein</fullName>
    </submittedName>
</protein>
<dbReference type="Proteomes" id="UP000768646">
    <property type="component" value="Unassembled WGS sequence"/>
</dbReference>
<accession>A0ACB7CCG7</accession>
<proteinExistence type="predicted"/>
<dbReference type="EMBL" id="JABTEG010000007">
    <property type="protein sequence ID" value="KAG4304628.1"/>
    <property type="molecule type" value="Genomic_DNA"/>
</dbReference>